<protein>
    <recommendedName>
        <fullName evidence="2">DUF6594 domain-containing protein</fullName>
    </recommendedName>
</protein>
<dbReference type="AlphaFoldDB" id="A0A9P8L9K5"/>
<accession>A0A9P8L9K5</accession>
<sequence length="281" mass="31781">MSSRDIENEIEKGQAFDHGSPSSTPTLCPEGFELSCQKKGSFSLVLPGFLKHKNWATWPRGIFTSPPTNSSEVGGSNSTKIGSPEANDNGGGNPDGNTVIRKLEDCPEGYPRLAALLDSDESFMIYRRFGFLHARVLLNKQDELRELEDQLDAKDKEDEGQRVLKSRVRDDKTAPAEGARGPTRKQILAEIETKLNEYDKLLTNAQNLAGFNRPAGRDYRSVKHYMDNTKPLVRREAQFIRKKEDFITLKPGRDGAWLDYAVERLLKHVHCRLVEWVFCNE</sequence>
<evidence type="ECO:0000313" key="3">
    <source>
        <dbReference type="EMBL" id="KAH0557000.1"/>
    </source>
</evidence>
<organism evidence="3 4">
    <name type="scientific">Trichoglossum hirsutum</name>
    <dbReference type="NCBI Taxonomy" id="265104"/>
    <lineage>
        <taxon>Eukaryota</taxon>
        <taxon>Fungi</taxon>
        <taxon>Dikarya</taxon>
        <taxon>Ascomycota</taxon>
        <taxon>Pezizomycotina</taxon>
        <taxon>Geoglossomycetes</taxon>
        <taxon>Geoglossales</taxon>
        <taxon>Geoglossaceae</taxon>
        <taxon>Trichoglossum</taxon>
    </lineage>
</organism>
<comment type="caution">
    <text evidence="3">The sequence shown here is derived from an EMBL/GenBank/DDBJ whole genome shotgun (WGS) entry which is preliminary data.</text>
</comment>
<feature type="non-terminal residue" evidence="3">
    <location>
        <position position="1"/>
    </location>
</feature>
<feature type="compositionally biased region" description="Basic and acidic residues" evidence="1">
    <location>
        <begin position="1"/>
        <end position="15"/>
    </location>
</feature>
<dbReference type="EMBL" id="JAGHQM010000945">
    <property type="protein sequence ID" value="KAH0557000.1"/>
    <property type="molecule type" value="Genomic_DNA"/>
</dbReference>
<dbReference type="InterPro" id="IPR046529">
    <property type="entry name" value="DUF6594"/>
</dbReference>
<feature type="region of interest" description="Disordered" evidence="1">
    <location>
        <begin position="63"/>
        <end position="99"/>
    </location>
</feature>
<evidence type="ECO:0000259" key="2">
    <source>
        <dbReference type="Pfam" id="PF20237"/>
    </source>
</evidence>
<dbReference type="PANTHER" id="PTHR34502">
    <property type="entry name" value="DUF6594 DOMAIN-CONTAINING PROTEIN-RELATED"/>
    <property type="match status" value="1"/>
</dbReference>
<gene>
    <name evidence="3" type="ORF">GP486_005210</name>
</gene>
<keyword evidence="4" id="KW-1185">Reference proteome</keyword>
<evidence type="ECO:0000256" key="1">
    <source>
        <dbReference type="SAM" id="MobiDB-lite"/>
    </source>
</evidence>
<dbReference type="Proteomes" id="UP000750711">
    <property type="component" value="Unassembled WGS sequence"/>
</dbReference>
<feature type="region of interest" description="Disordered" evidence="1">
    <location>
        <begin position="1"/>
        <end position="24"/>
    </location>
</feature>
<feature type="compositionally biased region" description="Polar residues" evidence="1">
    <location>
        <begin position="65"/>
        <end position="81"/>
    </location>
</feature>
<feature type="region of interest" description="Disordered" evidence="1">
    <location>
        <begin position="155"/>
        <end position="182"/>
    </location>
</feature>
<evidence type="ECO:0000313" key="4">
    <source>
        <dbReference type="Proteomes" id="UP000750711"/>
    </source>
</evidence>
<proteinExistence type="predicted"/>
<name>A0A9P8L9K5_9PEZI</name>
<feature type="compositionally biased region" description="Basic and acidic residues" evidence="1">
    <location>
        <begin position="155"/>
        <end position="174"/>
    </location>
</feature>
<dbReference type="PANTHER" id="PTHR34502:SF3">
    <property type="entry name" value="DUF6594 DOMAIN-CONTAINING PROTEIN"/>
    <property type="match status" value="1"/>
</dbReference>
<feature type="domain" description="DUF6594" evidence="2">
    <location>
        <begin position="110"/>
        <end position="272"/>
    </location>
</feature>
<dbReference type="Pfam" id="PF20237">
    <property type="entry name" value="DUF6594"/>
    <property type="match status" value="1"/>
</dbReference>
<reference evidence="3" key="1">
    <citation type="submission" date="2021-03" db="EMBL/GenBank/DDBJ databases">
        <title>Comparative genomics and phylogenomic investigation of the class Geoglossomycetes provide insights into ecological specialization and systematics.</title>
        <authorList>
            <person name="Melie T."/>
            <person name="Pirro S."/>
            <person name="Miller A.N."/>
            <person name="Quandt A."/>
        </authorList>
    </citation>
    <scope>NUCLEOTIDE SEQUENCE</scope>
    <source>
        <strain evidence="3">CAQ_001_2017</strain>
    </source>
</reference>